<dbReference type="Gene3D" id="1.10.8.870">
    <property type="entry name" value="Alpha-glycerophosphate oxidase, cap domain"/>
    <property type="match status" value="1"/>
</dbReference>
<evidence type="ECO:0000313" key="12">
    <source>
        <dbReference type="EMBL" id="PAF24737.1"/>
    </source>
</evidence>
<keyword evidence="4 9" id="KW-0285">Flavoprotein</keyword>
<dbReference type="GO" id="GO:0046168">
    <property type="term" value="P:glycerol-3-phosphate catabolic process"/>
    <property type="evidence" value="ECO:0007669"/>
    <property type="project" value="TreeGrafter"/>
</dbReference>
<evidence type="ECO:0000259" key="10">
    <source>
        <dbReference type="Pfam" id="PF01266"/>
    </source>
</evidence>
<dbReference type="Pfam" id="PF01266">
    <property type="entry name" value="DAO"/>
    <property type="match status" value="1"/>
</dbReference>
<proteinExistence type="inferred from homology"/>
<dbReference type="Gene3D" id="3.50.50.60">
    <property type="entry name" value="FAD/NAD(P)-binding domain"/>
    <property type="match status" value="1"/>
</dbReference>
<evidence type="ECO:0000256" key="9">
    <source>
        <dbReference type="RuleBase" id="RU361217"/>
    </source>
</evidence>
<evidence type="ECO:0000256" key="8">
    <source>
        <dbReference type="ARBA" id="ARBA00049055"/>
    </source>
</evidence>
<dbReference type="SUPFAM" id="SSF51905">
    <property type="entry name" value="FAD/NAD(P)-binding domain"/>
    <property type="match status" value="1"/>
</dbReference>
<dbReference type="InterPro" id="IPR036188">
    <property type="entry name" value="FAD/NAD-bd_sf"/>
</dbReference>
<evidence type="ECO:0000256" key="6">
    <source>
        <dbReference type="ARBA" id="ARBA00022827"/>
    </source>
</evidence>
<evidence type="ECO:0000259" key="11">
    <source>
        <dbReference type="Pfam" id="PF16901"/>
    </source>
</evidence>
<dbReference type="PRINTS" id="PR01001">
    <property type="entry name" value="FADG3PDH"/>
</dbReference>
<dbReference type="GO" id="GO:0004368">
    <property type="term" value="F:glycerol-3-phosphate dehydrogenase (quinone) activity"/>
    <property type="evidence" value="ECO:0007669"/>
    <property type="project" value="UniProtKB-EC"/>
</dbReference>
<dbReference type="EC" id="1.1.5.3" evidence="9"/>
<dbReference type="PANTHER" id="PTHR11985">
    <property type="entry name" value="GLYCEROL-3-PHOSPHATE DEHYDROGENASE"/>
    <property type="match status" value="1"/>
</dbReference>
<dbReference type="GO" id="GO:0009331">
    <property type="term" value="C:glycerol-3-phosphate dehydrogenase (FAD) complex"/>
    <property type="evidence" value="ECO:0007669"/>
    <property type="project" value="UniProtKB-UniRule"/>
</dbReference>
<dbReference type="InterPro" id="IPR000447">
    <property type="entry name" value="G3P_DH_FAD-dep"/>
</dbReference>
<reference evidence="12 13" key="1">
    <citation type="submission" date="2017-07" db="EMBL/GenBank/DDBJ databases">
        <title>Isolation and whole genome analysis of endospore-forming bacteria from heroin.</title>
        <authorList>
            <person name="Kalinowski J."/>
            <person name="Ahrens B."/>
            <person name="Al-Dilaimi A."/>
            <person name="Winkler A."/>
            <person name="Wibberg D."/>
            <person name="Schleenbecker U."/>
            <person name="Ruckert C."/>
            <person name="Wolfel R."/>
            <person name="Grass G."/>
        </authorList>
    </citation>
    <scope>NUCLEOTIDE SEQUENCE [LARGE SCALE GENOMIC DNA]</scope>
    <source>
        <strain evidence="12 13">7523-2</strain>
    </source>
</reference>
<name>A0A268RX20_SHOCL</name>
<gene>
    <name evidence="12" type="ORF">CHH61_17145</name>
</gene>
<dbReference type="PROSITE" id="PS00977">
    <property type="entry name" value="FAD_G3PDH_1"/>
    <property type="match status" value="1"/>
</dbReference>
<comment type="caution">
    <text evidence="12">The sequence shown here is derived from an EMBL/GenBank/DDBJ whole genome shotgun (WGS) entry which is preliminary data.</text>
</comment>
<feature type="domain" description="Alpha-glycerophosphate oxidase C-terminal" evidence="11">
    <location>
        <begin position="403"/>
        <end position="531"/>
    </location>
</feature>
<evidence type="ECO:0000256" key="1">
    <source>
        <dbReference type="ARBA" id="ARBA00001974"/>
    </source>
</evidence>
<dbReference type="GO" id="GO:0019563">
    <property type="term" value="P:glycerol catabolic process"/>
    <property type="evidence" value="ECO:0007669"/>
    <property type="project" value="UniProtKB-UniPathway"/>
</dbReference>
<evidence type="ECO:0000256" key="4">
    <source>
        <dbReference type="ARBA" id="ARBA00022630"/>
    </source>
</evidence>
<comment type="pathway">
    <text evidence="2">Polyol metabolism; glycerol degradation via glycerol kinase pathway; glycerone phosphate from sn-glycerol 3-phosphate (aerobic route): step 1/1.</text>
</comment>
<dbReference type="EMBL" id="NPBS01000094">
    <property type="protein sequence ID" value="PAF24737.1"/>
    <property type="molecule type" value="Genomic_DNA"/>
</dbReference>
<feature type="domain" description="FAD dependent oxidoreductase" evidence="10">
    <location>
        <begin position="36"/>
        <end position="346"/>
    </location>
</feature>
<evidence type="ECO:0000256" key="5">
    <source>
        <dbReference type="ARBA" id="ARBA00022798"/>
    </source>
</evidence>
<dbReference type="InterPro" id="IPR038299">
    <property type="entry name" value="DAO_C_sf"/>
</dbReference>
<sequence length="548" mass="62151">MIRKVSKQIGELSMVHSFSSELRGEYIQQLEGDAFDLLVIGGGVAGAGIALDAVVRGMKTVLIERADFASGSSGAWSTLFHNESRQAHQLDMKWHGEYVKERLILHENAPHLMKQLPLLLPAFKVSMFGRHSFGSKVVERISDLARKEKRKHLSKKELNRLAPLLSDKSIKGAVLYHEFWRDDARLVFDLLKEATRRGAMALNYMKAETFLYENGKAVGVVAIDQLTGEAYKVFAKKIINATGIEADTLREQDRSMSTKTIGYMTDAYMVIPKELLAIDQVVYLELDDKKLISLAPRGKKVVLSLTNSDERDKNEREVMLAKINQTFQQAQITPDDIEASWHVKRPIVIETNKKKHEAIRKNDWFESASGLVTVVCGHTTGYRLLAKQILDRIAKKAGPFSPCETDTVTLSGGYAGSVDQFDNYKEKRLAEGVQYGISREKAQELVDMYGSNVGAIYARFWSYKKQARLFGLPPVIFAQLLFSIEEEMAVTPADFLVRRTAMFYFNKTEALHVQEAVFRYMRDRFNWSEEQEAQYRLELDALIKPASR</sequence>
<keyword evidence="7 9" id="KW-0560">Oxidoreductase</keyword>
<dbReference type="InterPro" id="IPR006076">
    <property type="entry name" value="FAD-dep_OxRdtase"/>
</dbReference>
<comment type="cofactor">
    <cofactor evidence="1 9">
        <name>FAD</name>
        <dbReference type="ChEBI" id="CHEBI:57692"/>
    </cofactor>
</comment>
<organism evidence="12 13">
    <name type="scientific">Shouchella clausii</name>
    <name type="common">Alkalihalobacillus clausii</name>
    <dbReference type="NCBI Taxonomy" id="79880"/>
    <lineage>
        <taxon>Bacteria</taxon>
        <taxon>Bacillati</taxon>
        <taxon>Bacillota</taxon>
        <taxon>Bacilli</taxon>
        <taxon>Bacillales</taxon>
        <taxon>Bacillaceae</taxon>
        <taxon>Shouchella</taxon>
    </lineage>
</organism>
<keyword evidence="5" id="KW-0319">Glycerol metabolism</keyword>
<dbReference type="InterPro" id="IPR031656">
    <property type="entry name" value="DAO_C"/>
</dbReference>
<comment type="catalytic activity">
    <reaction evidence="8 9">
        <text>a quinone + sn-glycerol 3-phosphate = dihydroxyacetone phosphate + a quinol</text>
        <dbReference type="Rhea" id="RHEA:18977"/>
        <dbReference type="ChEBI" id="CHEBI:24646"/>
        <dbReference type="ChEBI" id="CHEBI:57597"/>
        <dbReference type="ChEBI" id="CHEBI:57642"/>
        <dbReference type="ChEBI" id="CHEBI:132124"/>
        <dbReference type="EC" id="1.1.5.3"/>
    </reaction>
</comment>
<comment type="similarity">
    <text evidence="3 9">Belongs to the FAD-dependent glycerol-3-phosphate dehydrogenase family.</text>
</comment>
<dbReference type="Proteomes" id="UP000216133">
    <property type="component" value="Unassembled WGS sequence"/>
</dbReference>
<accession>A0A268RX20</accession>
<dbReference type="UniPathway" id="UPA00618">
    <property type="reaction ID" value="UER00674"/>
</dbReference>
<evidence type="ECO:0000256" key="7">
    <source>
        <dbReference type="ARBA" id="ARBA00023002"/>
    </source>
</evidence>
<protein>
    <recommendedName>
        <fullName evidence="9">Glycerol-3-phosphate dehydrogenase</fullName>
        <ecNumber evidence="9">1.1.5.3</ecNumber>
    </recommendedName>
</protein>
<dbReference type="Pfam" id="PF16901">
    <property type="entry name" value="DAO_C"/>
    <property type="match status" value="1"/>
</dbReference>
<evidence type="ECO:0000313" key="13">
    <source>
        <dbReference type="Proteomes" id="UP000216133"/>
    </source>
</evidence>
<evidence type="ECO:0000256" key="3">
    <source>
        <dbReference type="ARBA" id="ARBA00007330"/>
    </source>
</evidence>
<keyword evidence="6" id="KW-0274">FAD</keyword>
<evidence type="ECO:0000256" key="2">
    <source>
        <dbReference type="ARBA" id="ARBA00004977"/>
    </source>
</evidence>
<dbReference type="PANTHER" id="PTHR11985:SF35">
    <property type="entry name" value="ANAEROBIC GLYCEROL-3-PHOSPHATE DEHYDROGENASE SUBUNIT A"/>
    <property type="match status" value="1"/>
</dbReference>
<dbReference type="AlphaFoldDB" id="A0A268RX20"/>
<dbReference type="Gene3D" id="3.30.9.10">
    <property type="entry name" value="D-Amino Acid Oxidase, subunit A, domain 2"/>
    <property type="match status" value="1"/>
</dbReference>